<feature type="compositionally biased region" description="Basic and acidic residues" evidence="1">
    <location>
        <begin position="484"/>
        <end position="496"/>
    </location>
</feature>
<dbReference type="InterPro" id="IPR059238">
    <property type="entry name" value="UBX1_UBXN9"/>
</dbReference>
<dbReference type="Proteomes" id="UP000824596">
    <property type="component" value="Unassembled WGS sequence"/>
</dbReference>
<dbReference type="SUPFAM" id="SSF54236">
    <property type="entry name" value="Ubiquitin-like"/>
    <property type="match status" value="1"/>
</dbReference>
<comment type="caution">
    <text evidence="3">The sequence shown here is derived from an EMBL/GenBank/DDBJ whole genome shotgun (WGS) entry which is preliminary data.</text>
</comment>
<feature type="compositionally biased region" description="Basic residues" evidence="1">
    <location>
        <begin position="498"/>
        <end position="508"/>
    </location>
</feature>
<dbReference type="GO" id="GO:0005737">
    <property type="term" value="C:cytoplasm"/>
    <property type="evidence" value="ECO:0007669"/>
    <property type="project" value="TreeGrafter"/>
</dbReference>
<dbReference type="GO" id="GO:0006886">
    <property type="term" value="P:intracellular protein transport"/>
    <property type="evidence" value="ECO:0007669"/>
    <property type="project" value="TreeGrafter"/>
</dbReference>
<feature type="region of interest" description="Disordered" evidence="1">
    <location>
        <begin position="209"/>
        <end position="294"/>
    </location>
</feature>
<dbReference type="PANTHER" id="PTHR46467">
    <property type="entry name" value="TETHER CONTAINING UBX DOMAIN FOR GLUT4"/>
    <property type="match status" value="1"/>
</dbReference>
<dbReference type="EMBL" id="JAIZPD010000021">
    <property type="protein sequence ID" value="KAH0957346.1"/>
    <property type="molecule type" value="Genomic_DNA"/>
</dbReference>
<feature type="domain" description="TUG ubiquitin-like" evidence="2">
    <location>
        <begin position="8"/>
        <end position="71"/>
    </location>
</feature>
<dbReference type="Pfam" id="PF11470">
    <property type="entry name" value="TUG-UBL1"/>
    <property type="match status" value="1"/>
</dbReference>
<feature type="region of interest" description="Disordered" evidence="1">
    <location>
        <begin position="463"/>
        <end position="508"/>
    </location>
</feature>
<evidence type="ECO:0000313" key="3">
    <source>
        <dbReference type="EMBL" id="KAH0957346.1"/>
    </source>
</evidence>
<dbReference type="GO" id="GO:0012506">
    <property type="term" value="C:vesicle membrane"/>
    <property type="evidence" value="ECO:0007669"/>
    <property type="project" value="TreeGrafter"/>
</dbReference>
<dbReference type="CDD" id="cd17075">
    <property type="entry name" value="UBX1_UBXN9"/>
    <property type="match status" value="1"/>
</dbReference>
<feature type="compositionally biased region" description="Basic and acidic residues" evidence="1">
    <location>
        <begin position="209"/>
        <end position="229"/>
    </location>
</feature>
<dbReference type="OrthoDB" id="440781at2759"/>
<evidence type="ECO:0000259" key="2">
    <source>
        <dbReference type="Pfam" id="PF11470"/>
    </source>
</evidence>
<dbReference type="Gene3D" id="3.10.20.90">
    <property type="entry name" value="Phosphatidylinositol 3-kinase Catalytic Subunit, Chain A, domain 1"/>
    <property type="match status" value="1"/>
</dbReference>
<organism evidence="3 4">
    <name type="scientific">Hirsutella rhossiliensis</name>
    <dbReference type="NCBI Taxonomy" id="111463"/>
    <lineage>
        <taxon>Eukaryota</taxon>
        <taxon>Fungi</taxon>
        <taxon>Dikarya</taxon>
        <taxon>Ascomycota</taxon>
        <taxon>Pezizomycotina</taxon>
        <taxon>Sordariomycetes</taxon>
        <taxon>Hypocreomycetidae</taxon>
        <taxon>Hypocreales</taxon>
        <taxon>Ophiocordycipitaceae</taxon>
        <taxon>Hirsutella</taxon>
    </lineage>
</organism>
<dbReference type="PANTHER" id="PTHR46467:SF1">
    <property type="entry name" value="TETHER CONTAINING UBX DOMAIN FOR GLUT4"/>
    <property type="match status" value="1"/>
</dbReference>
<reference evidence="3" key="1">
    <citation type="submission" date="2021-09" db="EMBL/GenBank/DDBJ databases">
        <title>A high-quality genome of the endoparasitic fungus Hirsutella rhossiliensis with a comparison of Hirsutella genomes reveals transposable elements contributing to genome size variation.</title>
        <authorList>
            <person name="Lin R."/>
            <person name="Jiao Y."/>
            <person name="Sun X."/>
            <person name="Ling J."/>
            <person name="Xie B."/>
            <person name="Cheng X."/>
        </authorList>
    </citation>
    <scope>NUCLEOTIDE SEQUENCE</scope>
    <source>
        <strain evidence="3">HR02</strain>
    </source>
</reference>
<gene>
    <name evidence="3" type="ORF">HRG_11493</name>
</gene>
<dbReference type="AlphaFoldDB" id="A0A9P8SCA5"/>
<evidence type="ECO:0000256" key="1">
    <source>
        <dbReference type="SAM" id="MobiDB-lite"/>
    </source>
</evidence>
<keyword evidence="4" id="KW-1185">Reference proteome</keyword>
<feature type="compositionally biased region" description="Polar residues" evidence="1">
    <location>
        <begin position="260"/>
        <end position="284"/>
    </location>
</feature>
<protein>
    <submittedName>
        <fullName evidence="3">TUG ubiquitin-like domain-containing protein</fullName>
    </submittedName>
</protein>
<dbReference type="GeneID" id="68360621"/>
<name>A0A9P8SCA5_9HYPO</name>
<dbReference type="RefSeq" id="XP_044714860.1">
    <property type="nucleotide sequence ID" value="XM_044869963.1"/>
</dbReference>
<dbReference type="CDD" id="cd16105">
    <property type="entry name" value="Ubl_ASPSCR1_like"/>
    <property type="match status" value="1"/>
</dbReference>
<dbReference type="InterPro" id="IPR021569">
    <property type="entry name" value="TUG-UBL1"/>
</dbReference>
<accession>A0A9P8SCA5</accession>
<dbReference type="GO" id="GO:0005634">
    <property type="term" value="C:nucleus"/>
    <property type="evidence" value="ECO:0007669"/>
    <property type="project" value="TreeGrafter"/>
</dbReference>
<sequence length="508" mass="55168">MSSHVVVIATDLRRTTIKVSPGTYLIDVLQEACKKLNLTSDKYLLRHKQKQVDLSVPLRASGLLPGAKLELVQKSNTPSAVQIALQIPQPEAKEIPGGRLIRKFPSDLTLWKVLRQFESGEASGGRNVNITARGVAGGLEDGRGSGQLYYETPVLNIMGRELSTFADFQKTLSQLGHNSGNVLIRLSYRTTQQTLFEAMEQISQFFKEAGGEHDKVDDSTPDSKPKDETAAQSQDTAMADAAPAPPNTSPEARKPPAQQPPTVAVTQQSHQEAVSSDEPTTSRDPYQPVNVFLAPTGSTPAAALAPADEEDFAPTAAHAQLHQARLLESSRNKRLPSDKELEDKAAAEAARIAAIKSVLVKVRFPDNTSSEWQIGPQETGAFLYEAVRQVMASRSHAFRLVLPGGKTAIQDDGGPRHSIIKGYKFSGRVLVNLVWDDDVPLEARQQPFLKANVAQRGQAVRIPELPSTQDDGEPAPSLQPQPPRVDRGEGKGDGGGKKMPKWFKLGKK</sequence>
<dbReference type="InterPro" id="IPR029071">
    <property type="entry name" value="Ubiquitin-like_domsf"/>
</dbReference>
<proteinExistence type="predicted"/>
<evidence type="ECO:0000313" key="4">
    <source>
        <dbReference type="Proteomes" id="UP000824596"/>
    </source>
</evidence>